<gene>
    <name evidence="2" type="ORF">HNQ50_003222</name>
</gene>
<accession>A0A840RJZ8</accession>
<organism evidence="2 3">
    <name type="scientific">Silvimonas terrae</name>
    <dbReference type="NCBI Taxonomy" id="300266"/>
    <lineage>
        <taxon>Bacteria</taxon>
        <taxon>Pseudomonadati</taxon>
        <taxon>Pseudomonadota</taxon>
        <taxon>Betaproteobacteria</taxon>
        <taxon>Neisseriales</taxon>
        <taxon>Chitinibacteraceae</taxon>
        <taxon>Silvimonas</taxon>
    </lineage>
</organism>
<dbReference type="NCBIfam" id="NF041646">
    <property type="entry name" value="VC0807_fam"/>
    <property type="match status" value="1"/>
</dbReference>
<feature type="transmembrane region" description="Helical" evidence="1">
    <location>
        <begin position="90"/>
        <end position="110"/>
    </location>
</feature>
<evidence type="ECO:0000313" key="3">
    <source>
        <dbReference type="Proteomes" id="UP000543030"/>
    </source>
</evidence>
<dbReference type="Proteomes" id="UP000543030">
    <property type="component" value="Unassembled WGS sequence"/>
</dbReference>
<feature type="transmembrane region" description="Helical" evidence="1">
    <location>
        <begin position="145"/>
        <end position="170"/>
    </location>
</feature>
<keyword evidence="1" id="KW-1133">Transmembrane helix</keyword>
<protein>
    <submittedName>
        <fullName evidence="2">Intracellular septation protein A</fullName>
    </submittedName>
</protein>
<feature type="transmembrane region" description="Helical" evidence="1">
    <location>
        <begin position="64"/>
        <end position="84"/>
    </location>
</feature>
<comment type="caution">
    <text evidence="2">The sequence shown here is derived from an EMBL/GenBank/DDBJ whole genome shotgun (WGS) entry which is preliminary data.</text>
</comment>
<evidence type="ECO:0000256" key="1">
    <source>
        <dbReference type="SAM" id="Phobius"/>
    </source>
</evidence>
<dbReference type="EMBL" id="JACHHN010000006">
    <property type="protein sequence ID" value="MBB5192481.1"/>
    <property type="molecule type" value="Genomic_DNA"/>
</dbReference>
<keyword evidence="1" id="KW-0472">Membrane</keyword>
<evidence type="ECO:0000313" key="2">
    <source>
        <dbReference type="EMBL" id="MBB5192481.1"/>
    </source>
</evidence>
<sequence length="220" mass="24514">MIINLLRRLKPAFVLEIIVNFVLPWLVYQQVQPRWGEHNALLASAAPPVIWSIIELIRNRRVDAMSLLVVAGILLSLGAVLLGGSPTLMLMRESLITGAIGLAFLVSALLRRPLTYYLAQATLARESGFSQARFEQLFIDANGRVAGWMTLMTLVWGIGLLAEALLRLWLIKLIPVAQFLLIAPWLSYGIYAALGGWTWWYRQQLRRNGRGIVGQAAPTA</sequence>
<proteinExistence type="predicted"/>
<dbReference type="RefSeq" id="WP_184102144.1">
    <property type="nucleotide sequence ID" value="NZ_JACHHN010000006.1"/>
</dbReference>
<dbReference type="AlphaFoldDB" id="A0A840RJZ8"/>
<keyword evidence="3" id="KW-1185">Reference proteome</keyword>
<feature type="transmembrane region" description="Helical" evidence="1">
    <location>
        <begin position="176"/>
        <end position="200"/>
    </location>
</feature>
<reference evidence="2 3" key="1">
    <citation type="submission" date="2020-08" db="EMBL/GenBank/DDBJ databases">
        <title>Genomic Encyclopedia of Type Strains, Phase IV (KMG-IV): sequencing the most valuable type-strain genomes for metagenomic binning, comparative biology and taxonomic classification.</title>
        <authorList>
            <person name="Goeker M."/>
        </authorList>
    </citation>
    <scope>NUCLEOTIDE SEQUENCE [LARGE SCALE GENOMIC DNA]</scope>
    <source>
        <strain evidence="2 3">DSM 18233</strain>
    </source>
</reference>
<name>A0A840RJZ8_9NEIS</name>
<keyword evidence="1" id="KW-0812">Transmembrane</keyword>